<evidence type="ECO:0000313" key="9">
    <source>
        <dbReference type="Proteomes" id="UP000250222"/>
    </source>
</evidence>
<feature type="transmembrane region" description="Helical" evidence="6">
    <location>
        <begin position="227"/>
        <end position="247"/>
    </location>
</feature>
<keyword evidence="3 6" id="KW-0812">Transmembrane</keyword>
<feature type="transmembrane region" description="Helical" evidence="6">
    <location>
        <begin position="75"/>
        <end position="108"/>
    </location>
</feature>
<evidence type="ECO:0000256" key="6">
    <source>
        <dbReference type="SAM" id="Phobius"/>
    </source>
</evidence>
<dbReference type="Proteomes" id="UP000250222">
    <property type="component" value="Unassembled WGS sequence"/>
</dbReference>
<sequence>MWDQLGSFFASTVLTGPMLAALPVAAVAGFISFASPCVLPLLPGYVGYLSGMAGVTTPGSRLAGGQQTKVRDRRLLAGVLLFVAGFTAVFVLLGVIFAWLGILLAPWLDLTTRILGGLVVLMGLAFMGYVPLMQRDRRLHLTPRQGLWGAPLLGVVFGLGWAPCMGPTLAAVLSLAFSEADPARGAILVLAYSLGLGIPFIAGAMLLSRSTRALGFLRRHRRAFQRLGGGLLVLLGLAMVTGLWTWISGYLQGLVANFQTLV</sequence>
<evidence type="ECO:0000256" key="3">
    <source>
        <dbReference type="ARBA" id="ARBA00022692"/>
    </source>
</evidence>
<evidence type="ECO:0000259" key="7">
    <source>
        <dbReference type="Pfam" id="PF02683"/>
    </source>
</evidence>
<dbReference type="GO" id="GO:0017004">
    <property type="term" value="P:cytochrome complex assembly"/>
    <property type="evidence" value="ECO:0007669"/>
    <property type="project" value="InterPro"/>
</dbReference>
<evidence type="ECO:0000256" key="5">
    <source>
        <dbReference type="ARBA" id="ARBA00023136"/>
    </source>
</evidence>
<dbReference type="Pfam" id="PF02683">
    <property type="entry name" value="DsbD_TM"/>
    <property type="match status" value="1"/>
</dbReference>
<evidence type="ECO:0000256" key="2">
    <source>
        <dbReference type="ARBA" id="ARBA00006143"/>
    </source>
</evidence>
<dbReference type="EMBL" id="UETB01000015">
    <property type="protein sequence ID" value="SSA46087.1"/>
    <property type="molecule type" value="Genomic_DNA"/>
</dbReference>
<dbReference type="InterPro" id="IPR051790">
    <property type="entry name" value="Cytochrome_c-biogenesis_DsbD"/>
</dbReference>
<protein>
    <submittedName>
        <fullName evidence="8">Cytochrome c-type biogenesis protein</fullName>
    </submittedName>
</protein>
<keyword evidence="5 6" id="KW-0472">Membrane</keyword>
<feature type="transmembrane region" description="Helical" evidence="6">
    <location>
        <begin position="114"/>
        <end position="132"/>
    </location>
</feature>
<dbReference type="InterPro" id="IPR003834">
    <property type="entry name" value="Cyt_c_assmbl_TM_dom"/>
</dbReference>
<feature type="transmembrane region" description="Helical" evidence="6">
    <location>
        <begin position="152"/>
        <end position="177"/>
    </location>
</feature>
<evidence type="ECO:0000256" key="4">
    <source>
        <dbReference type="ARBA" id="ARBA00022989"/>
    </source>
</evidence>
<dbReference type="GO" id="GO:0016020">
    <property type="term" value="C:membrane"/>
    <property type="evidence" value="ECO:0007669"/>
    <property type="project" value="UniProtKB-SubCell"/>
</dbReference>
<proteinExistence type="inferred from homology"/>
<feature type="domain" description="Cytochrome C biogenesis protein transmembrane" evidence="7">
    <location>
        <begin position="21"/>
        <end position="225"/>
    </location>
</feature>
<dbReference type="AlphaFoldDB" id="A0A2Y9AUC4"/>
<keyword evidence="4 6" id="KW-1133">Transmembrane helix</keyword>
<keyword evidence="9" id="KW-1185">Reference proteome</keyword>
<evidence type="ECO:0000256" key="1">
    <source>
        <dbReference type="ARBA" id="ARBA00004141"/>
    </source>
</evidence>
<organism evidence="8 9">
    <name type="scientific">Georgenia satyanarayanai</name>
    <dbReference type="NCBI Taxonomy" id="860221"/>
    <lineage>
        <taxon>Bacteria</taxon>
        <taxon>Bacillati</taxon>
        <taxon>Actinomycetota</taxon>
        <taxon>Actinomycetes</taxon>
        <taxon>Micrococcales</taxon>
        <taxon>Bogoriellaceae</taxon>
        <taxon>Georgenia</taxon>
    </lineage>
</organism>
<reference evidence="8 9" key="1">
    <citation type="submission" date="2016-10" db="EMBL/GenBank/DDBJ databases">
        <authorList>
            <person name="Cai Z."/>
        </authorList>
    </citation>
    <scope>NUCLEOTIDE SEQUENCE [LARGE SCALE GENOMIC DNA]</scope>
    <source>
        <strain evidence="8 9">CGMCC 1.10826</strain>
    </source>
</reference>
<dbReference type="PANTHER" id="PTHR31272">
    <property type="entry name" value="CYTOCHROME C-TYPE BIOGENESIS PROTEIN HI_1454-RELATED"/>
    <property type="match status" value="1"/>
</dbReference>
<dbReference type="RefSeq" id="WP_110853465.1">
    <property type="nucleotide sequence ID" value="NZ_QKLZ01000015.1"/>
</dbReference>
<comment type="similarity">
    <text evidence="2">Belongs to the DsbD family.</text>
</comment>
<comment type="subcellular location">
    <subcellularLocation>
        <location evidence="1">Membrane</location>
        <topology evidence="1">Multi-pass membrane protein</topology>
    </subcellularLocation>
</comment>
<dbReference type="OrthoDB" id="9803065at2"/>
<dbReference type="PANTHER" id="PTHR31272:SF4">
    <property type="entry name" value="CYTOCHROME C-TYPE BIOGENESIS PROTEIN HI_1454-RELATED"/>
    <property type="match status" value="1"/>
</dbReference>
<feature type="transmembrane region" description="Helical" evidence="6">
    <location>
        <begin position="183"/>
        <end position="207"/>
    </location>
</feature>
<evidence type="ECO:0000313" key="8">
    <source>
        <dbReference type="EMBL" id="SSA46087.1"/>
    </source>
</evidence>
<name>A0A2Y9AUC4_9MICO</name>
<gene>
    <name evidence="8" type="ORF">SAMN05216184_11514</name>
</gene>
<accession>A0A2Y9AUC4</accession>